<dbReference type="EMBL" id="BTSY01000002">
    <property type="protein sequence ID" value="GMT15356.1"/>
    <property type="molecule type" value="Genomic_DNA"/>
</dbReference>
<name>A0AAV5V7J4_9BILA</name>
<feature type="non-terminal residue" evidence="3">
    <location>
        <position position="1"/>
    </location>
</feature>
<feature type="region of interest" description="Disordered" evidence="2">
    <location>
        <begin position="271"/>
        <end position="297"/>
    </location>
</feature>
<feature type="coiled-coil region" evidence="1">
    <location>
        <begin position="89"/>
        <end position="234"/>
    </location>
</feature>
<sequence length="462" mass="53697">EKEKEEMERKLEQAQKELAEANEKIEEQRVASAFLVEANENMQKEIREAKGEQRGKGTEEEKKVGENMERLLYLEGHCVALNSAGMGLVDKIRKIKEETEREKKGAEVRMASLQKEVADACDKMKEMEESKLSVIDSYEKQNEEQVKEIEKMRKELVELSIVAAKCEELEREKREWTLDAANRSRLQEEYEKMKKEMEGKTSSRLQQLQQLQEIVRENETMRQEKERLAKINDDQSIELKTANARIEYLEITILGVARRQREEAERRVAERAAAAAEGTAAAGDGEPVEKKRKRESLCEAESQTDVTVIDIRSFTDASTVTDPLMTTVTVKESAEEETESKEEMEKRFNQLAAENLQLKSMIDRWTGNWTNENENGEEQEKKESRTCDYHNIRPVAIDRYDYRIRCLVYRILGVSRHDFRTCSDSVETHKIVRSFTQRSVESARLLIHRVINSQDVTVRRSY</sequence>
<feature type="coiled-coil region" evidence="1">
    <location>
        <begin position="334"/>
        <end position="361"/>
    </location>
</feature>
<keyword evidence="1" id="KW-0175">Coiled coil</keyword>
<evidence type="ECO:0000313" key="4">
    <source>
        <dbReference type="Proteomes" id="UP001432322"/>
    </source>
</evidence>
<protein>
    <submittedName>
        <fullName evidence="3">Uncharacterized protein</fullName>
    </submittedName>
</protein>
<evidence type="ECO:0000256" key="2">
    <source>
        <dbReference type="SAM" id="MobiDB-lite"/>
    </source>
</evidence>
<evidence type="ECO:0000256" key="1">
    <source>
        <dbReference type="SAM" id="Coils"/>
    </source>
</evidence>
<keyword evidence="4" id="KW-1185">Reference proteome</keyword>
<comment type="caution">
    <text evidence="3">The sequence shown here is derived from an EMBL/GenBank/DDBJ whole genome shotgun (WGS) entry which is preliminary data.</text>
</comment>
<organism evidence="3 4">
    <name type="scientific">Pristionchus fissidentatus</name>
    <dbReference type="NCBI Taxonomy" id="1538716"/>
    <lineage>
        <taxon>Eukaryota</taxon>
        <taxon>Metazoa</taxon>
        <taxon>Ecdysozoa</taxon>
        <taxon>Nematoda</taxon>
        <taxon>Chromadorea</taxon>
        <taxon>Rhabditida</taxon>
        <taxon>Rhabditina</taxon>
        <taxon>Diplogasteromorpha</taxon>
        <taxon>Diplogasteroidea</taxon>
        <taxon>Neodiplogasteridae</taxon>
        <taxon>Pristionchus</taxon>
    </lineage>
</organism>
<evidence type="ECO:0000313" key="3">
    <source>
        <dbReference type="EMBL" id="GMT15356.1"/>
    </source>
</evidence>
<feature type="compositionally biased region" description="Low complexity" evidence="2">
    <location>
        <begin position="271"/>
        <end position="285"/>
    </location>
</feature>
<gene>
    <name evidence="3" type="ORF">PFISCL1PPCAC_6653</name>
</gene>
<dbReference type="AlphaFoldDB" id="A0AAV5V7J4"/>
<dbReference type="Proteomes" id="UP001432322">
    <property type="component" value="Unassembled WGS sequence"/>
</dbReference>
<feature type="region of interest" description="Disordered" evidence="2">
    <location>
        <begin position="45"/>
        <end position="64"/>
    </location>
</feature>
<accession>A0AAV5V7J4</accession>
<reference evidence="3" key="1">
    <citation type="submission" date="2023-10" db="EMBL/GenBank/DDBJ databases">
        <title>Genome assembly of Pristionchus species.</title>
        <authorList>
            <person name="Yoshida K."/>
            <person name="Sommer R.J."/>
        </authorList>
    </citation>
    <scope>NUCLEOTIDE SEQUENCE</scope>
    <source>
        <strain evidence="3">RS5133</strain>
    </source>
</reference>
<proteinExistence type="predicted"/>